<dbReference type="AlphaFoldDB" id="B8DPY3"/>
<proteinExistence type="predicted"/>
<dbReference type="HOGENOM" id="CLU_094895_0_0_7"/>
<dbReference type="eggNOG" id="ENOG5030PIY">
    <property type="taxonomic scope" value="Bacteria"/>
</dbReference>
<dbReference type="EMBL" id="CP001197">
    <property type="protein sequence ID" value="ACL08040.1"/>
    <property type="molecule type" value="Genomic_DNA"/>
</dbReference>
<gene>
    <name evidence="1" type="ordered locus">DvMF_1086</name>
</gene>
<accession>B8DPY3</accession>
<sequence length="237" mass="25365">MTSARSKTERYRLDLVGNDPASQDVPAGIYGMDEAERRNNYRVQAPPGYLREVALWSGREVVDGHLTLEQLGAPDALGLAGTGGIALTDVSTRGLRMRLSMETAHCLGLASEDALPGGLPTGGLHVYLKLLSPVAGAAVRNYTLFLGTRVTHVDHAPGAVLLGLHITSRGVPEKAEKAFRMFDAGRYGVKELTRWCDEVARMGRGLQPAPSPGLDLEHLLAEIDAARACGAMQANRN</sequence>
<dbReference type="STRING" id="883.DvMF_1086"/>
<dbReference type="KEGG" id="dvm:DvMF_1086"/>
<organism evidence="1">
    <name type="scientific">Nitratidesulfovibrio vulgaris (strain DSM 19637 / Miyazaki F)</name>
    <name type="common">Desulfovibrio vulgaris</name>
    <dbReference type="NCBI Taxonomy" id="883"/>
    <lineage>
        <taxon>Bacteria</taxon>
        <taxon>Pseudomonadati</taxon>
        <taxon>Thermodesulfobacteriota</taxon>
        <taxon>Desulfovibrionia</taxon>
        <taxon>Desulfovibrionales</taxon>
        <taxon>Desulfovibrionaceae</taxon>
        <taxon>Nitratidesulfovibrio</taxon>
    </lineage>
</organism>
<reference evidence="1" key="1">
    <citation type="submission" date="2008-10" db="EMBL/GenBank/DDBJ databases">
        <title>Complete sequence of Desulfovibrio vulgaris str. 'Miyazaki F'.</title>
        <authorList>
            <person name="Lucas S."/>
            <person name="Copeland A."/>
            <person name="Lapidus A."/>
            <person name="Glavina del Rio T."/>
            <person name="Dalin E."/>
            <person name="Tice H."/>
            <person name="Bruce D."/>
            <person name="Goodwin L."/>
            <person name="Pitluck S."/>
            <person name="Sims D."/>
            <person name="Brettin T."/>
            <person name="Detter J.C."/>
            <person name="Han C."/>
            <person name="Larimer F."/>
            <person name="Land M."/>
            <person name="Hauser L."/>
            <person name="Kyrpides N."/>
            <person name="Mikhailova N."/>
            <person name="Hazen T.C."/>
            <person name="Richardson P."/>
        </authorList>
    </citation>
    <scope>NUCLEOTIDE SEQUENCE</scope>
    <source>
        <strain evidence="1">Miyazaki F</strain>
    </source>
</reference>
<evidence type="ECO:0000313" key="1">
    <source>
        <dbReference type="EMBL" id="ACL08040.1"/>
    </source>
</evidence>
<protein>
    <submittedName>
        <fullName evidence="1">Uncharacterized protein</fullName>
    </submittedName>
</protein>
<name>B8DPY3_NITV9</name>